<dbReference type="EMBL" id="SNYM01000004">
    <property type="protein sequence ID" value="TDQ49523.1"/>
    <property type="molecule type" value="Genomic_DNA"/>
</dbReference>
<dbReference type="Proteomes" id="UP000295375">
    <property type="component" value="Unassembled WGS sequence"/>
</dbReference>
<keyword evidence="1" id="KW-0472">Membrane</keyword>
<comment type="caution">
    <text evidence="2">The sequence shown here is derived from an EMBL/GenBank/DDBJ whole genome shotgun (WGS) entry which is preliminary data.</text>
</comment>
<keyword evidence="1" id="KW-1133">Transmembrane helix</keyword>
<keyword evidence="1" id="KW-0812">Transmembrane</keyword>
<dbReference type="AlphaFoldDB" id="A0A4R6UUQ0"/>
<sequence>MRWVGGFWKIYLAVTGVLLLFILARLVFESERGELLKLLPIAFIWPLALLHGRGRKALGRIIVGRN</sequence>
<name>A0A4R6UUQ0_9GAMM</name>
<keyword evidence="3" id="KW-1185">Reference proteome</keyword>
<gene>
    <name evidence="2" type="ORF">EV696_104229</name>
</gene>
<evidence type="ECO:0000313" key="2">
    <source>
        <dbReference type="EMBL" id="TDQ49523.1"/>
    </source>
</evidence>
<dbReference type="RefSeq" id="WP_133589185.1">
    <property type="nucleotide sequence ID" value="NZ_CP037953.1"/>
</dbReference>
<proteinExistence type="predicted"/>
<protein>
    <submittedName>
        <fullName evidence="2">Uncharacterized protein</fullName>
    </submittedName>
</protein>
<accession>A0A4R6UUQ0</accession>
<evidence type="ECO:0000256" key="1">
    <source>
        <dbReference type="SAM" id="Phobius"/>
    </source>
</evidence>
<evidence type="ECO:0000313" key="3">
    <source>
        <dbReference type="Proteomes" id="UP000295375"/>
    </source>
</evidence>
<feature type="transmembrane region" description="Helical" evidence="1">
    <location>
        <begin position="7"/>
        <end position="28"/>
    </location>
</feature>
<organism evidence="2 3">
    <name type="scientific">Permianibacter aggregans</name>
    <dbReference type="NCBI Taxonomy" id="1510150"/>
    <lineage>
        <taxon>Bacteria</taxon>
        <taxon>Pseudomonadati</taxon>
        <taxon>Pseudomonadota</taxon>
        <taxon>Gammaproteobacteria</taxon>
        <taxon>Pseudomonadales</taxon>
        <taxon>Pseudomonadaceae</taxon>
        <taxon>Permianibacter</taxon>
    </lineage>
</organism>
<reference evidence="2 3" key="1">
    <citation type="submission" date="2019-03" db="EMBL/GenBank/DDBJ databases">
        <title>Genomic Encyclopedia of Type Strains, Phase IV (KMG-IV): sequencing the most valuable type-strain genomes for metagenomic binning, comparative biology and taxonomic classification.</title>
        <authorList>
            <person name="Goeker M."/>
        </authorList>
    </citation>
    <scope>NUCLEOTIDE SEQUENCE [LARGE SCALE GENOMIC DNA]</scope>
    <source>
        <strain evidence="2 3">DSM 103792</strain>
    </source>
</reference>